<dbReference type="EMBL" id="RJVI01000002">
    <property type="protein sequence ID" value="ROR32780.1"/>
    <property type="molecule type" value="Genomic_DNA"/>
</dbReference>
<evidence type="ECO:0000313" key="2">
    <source>
        <dbReference type="Proteomes" id="UP000276634"/>
    </source>
</evidence>
<accession>A0A3N1Y1T3</accession>
<sequence length="39" mass="4321">MRRRRNLLLAWALGALALLVFLSSMPVWEQVLSRAGGAP</sequence>
<dbReference type="Proteomes" id="UP000276634">
    <property type="component" value="Unassembled WGS sequence"/>
</dbReference>
<organism evidence="1 2">
    <name type="scientific">Inmirania thermothiophila</name>
    <dbReference type="NCBI Taxonomy" id="1750597"/>
    <lineage>
        <taxon>Bacteria</taxon>
        <taxon>Pseudomonadati</taxon>
        <taxon>Pseudomonadota</taxon>
        <taxon>Gammaproteobacteria</taxon>
        <taxon>Chromatiales</taxon>
        <taxon>Ectothiorhodospiraceae</taxon>
        <taxon>Inmirania</taxon>
    </lineage>
</organism>
<dbReference type="AlphaFoldDB" id="A0A3N1Y1T3"/>
<name>A0A3N1Y1T3_9GAMM</name>
<proteinExistence type="predicted"/>
<protein>
    <submittedName>
        <fullName evidence="1">Uncharacterized protein</fullName>
    </submittedName>
</protein>
<comment type="caution">
    <text evidence="1">The sequence shown here is derived from an EMBL/GenBank/DDBJ whole genome shotgun (WGS) entry which is preliminary data.</text>
</comment>
<gene>
    <name evidence="1" type="ORF">EDC57_1992</name>
</gene>
<keyword evidence="2" id="KW-1185">Reference proteome</keyword>
<reference evidence="1 2" key="1">
    <citation type="submission" date="2018-11" db="EMBL/GenBank/DDBJ databases">
        <title>Genomic Encyclopedia of Type Strains, Phase IV (KMG-IV): sequencing the most valuable type-strain genomes for metagenomic binning, comparative biology and taxonomic classification.</title>
        <authorList>
            <person name="Goeker M."/>
        </authorList>
    </citation>
    <scope>NUCLEOTIDE SEQUENCE [LARGE SCALE GENOMIC DNA]</scope>
    <source>
        <strain evidence="1 2">DSM 100275</strain>
    </source>
</reference>
<evidence type="ECO:0000313" key="1">
    <source>
        <dbReference type="EMBL" id="ROR32780.1"/>
    </source>
</evidence>